<gene>
    <name evidence="1" type="ORF">GCWU000323_02886</name>
</gene>
<dbReference type="EMBL" id="ACVB02000036">
    <property type="protein sequence ID" value="EEX73094.1"/>
    <property type="molecule type" value="Genomic_DNA"/>
</dbReference>
<reference evidence="1 2" key="1">
    <citation type="submission" date="2009-09" db="EMBL/GenBank/DDBJ databases">
        <authorList>
            <person name="Weinstock G."/>
            <person name="Sodergren E."/>
            <person name="Clifton S."/>
            <person name="Fulton L."/>
            <person name="Fulton B."/>
            <person name="Courtney L."/>
            <person name="Fronick C."/>
            <person name="Harrison M."/>
            <person name="Strong C."/>
            <person name="Farmer C."/>
            <person name="Delahaunty K."/>
            <person name="Markovic C."/>
            <person name="Hall O."/>
            <person name="Minx P."/>
            <person name="Tomlinson C."/>
            <person name="Mitreva M."/>
            <person name="Nelson J."/>
            <person name="Hou S."/>
            <person name="Wollam A."/>
            <person name="Pepin K.H."/>
            <person name="Johnson M."/>
            <person name="Bhonagiri V."/>
            <person name="Nash W.E."/>
            <person name="Warren W."/>
            <person name="Chinwalla A."/>
            <person name="Mardis E.R."/>
            <person name="Wilson R.K."/>
        </authorList>
    </citation>
    <scope>NUCLEOTIDE SEQUENCE [LARGE SCALE GENOMIC DNA]</scope>
    <source>
        <strain evidence="1 2">F0254</strain>
    </source>
</reference>
<protein>
    <submittedName>
        <fullName evidence="1">Uncharacterized protein</fullName>
    </submittedName>
</protein>
<name>C9N209_9FUSO</name>
<sequence length="44" mass="5504">MCRKNHDKFLKFFNFRETCKRAFQNFKILESLRVKIFMEKGLLF</sequence>
<organism evidence="1 2">
    <name type="scientific">Leptotrichia hofstadii F0254</name>
    <dbReference type="NCBI Taxonomy" id="634994"/>
    <lineage>
        <taxon>Bacteria</taxon>
        <taxon>Fusobacteriati</taxon>
        <taxon>Fusobacteriota</taxon>
        <taxon>Fusobacteriia</taxon>
        <taxon>Fusobacteriales</taxon>
        <taxon>Leptotrichiaceae</taxon>
        <taxon>Leptotrichia</taxon>
    </lineage>
</organism>
<dbReference type="AlphaFoldDB" id="C9N209"/>
<proteinExistence type="predicted"/>
<evidence type="ECO:0000313" key="2">
    <source>
        <dbReference type="Proteomes" id="UP000006233"/>
    </source>
</evidence>
<comment type="caution">
    <text evidence="1">The sequence shown here is derived from an EMBL/GenBank/DDBJ whole genome shotgun (WGS) entry which is preliminary data.</text>
</comment>
<dbReference type="HOGENOM" id="CLU_3218128_0_0_0"/>
<accession>C9N209</accession>
<evidence type="ECO:0000313" key="1">
    <source>
        <dbReference type="EMBL" id="EEX73094.1"/>
    </source>
</evidence>
<dbReference type="Proteomes" id="UP000006233">
    <property type="component" value="Unassembled WGS sequence"/>
</dbReference>